<evidence type="ECO:0000256" key="9">
    <source>
        <dbReference type="ARBA" id="ARBA00023136"/>
    </source>
</evidence>
<evidence type="ECO:0000256" key="1">
    <source>
        <dbReference type="ARBA" id="ARBA00004571"/>
    </source>
</evidence>
<proteinExistence type="predicted"/>
<evidence type="ECO:0000256" key="8">
    <source>
        <dbReference type="ARBA" id="ARBA00023114"/>
    </source>
</evidence>
<dbReference type="CDD" id="cd00342">
    <property type="entry name" value="gram_neg_porins"/>
    <property type="match status" value="1"/>
</dbReference>
<dbReference type="Proteomes" id="UP000199169">
    <property type="component" value="Unassembled WGS sequence"/>
</dbReference>
<dbReference type="SUPFAM" id="SSF56935">
    <property type="entry name" value="Porins"/>
    <property type="match status" value="1"/>
</dbReference>
<keyword evidence="8" id="KW-0626">Porin</keyword>
<dbReference type="InterPro" id="IPR023614">
    <property type="entry name" value="Porin_dom_sf"/>
</dbReference>
<comment type="subunit">
    <text evidence="2">Homotrimer.</text>
</comment>
<dbReference type="InterPro" id="IPR050298">
    <property type="entry name" value="Gram-neg_bact_OMP"/>
</dbReference>
<keyword evidence="4" id="KW-1134">Transmembrane beta strand</keyword>
<dbReference type="Pfam" id="PF13609">
    <property type="entry name" value="Porin_4"/>
    <property type="match status" value="1"/>
</dbReference>
<dbReference type="GO" id="GO:0046930">
    <property type="term" value="C:pore complex"/>
    <property type="evidence" value="ECO:0007669"/>
    <property type="project" value="UniProtKB-KW"/>
</dbReference>
<sequence>MQKKLIALAVASLASGAAFAQTNVTMYGIADVGYIYSSGDAYRGPNGNISSGSNAFSGLQSGILSGSRLGFRGEEALGNGLKAVFTLEYSLNLDNNTGVGSGTGGLYARQQFVGLSSATLGTVALGRQYSPGYIATVNNDPLGGALVESQSYLSAQAKMTITPNSAARWNNAITYTSPNWSGFSAKGIYAFGETAAANGSYNDKLTDINANQMFGLGFNYANGPLNVDLVYQSRMNVVNADKSLVTGNYPPGTDNDINEYYVGASYDFKMVKIMGSYQKQNDKNWTNFDSNLWSLGAVIPVLSASNIHLAYAQLNMDQNSCGLLGTGNGNVCGLTGSTNSATLAWTTALSKRTTLYAGYVWNDNDKKSITPTTGGLGSSAGPVAGIGALGQTNNTLLAGIRHTF</sequence>
<keyword evidence="6 11" id="KW-0732">Signal</keyword>
<dbReference type="STRING" id="1860102.ACCAA_400027"/>
<dbReference type="InterPro" id="IPR002299">
    <property type="entry name" value="Porin_Neis"/>
</dbReference>
<keyword evidence="9" id="KW-0472">Membrane</keyword>
<evidence type="ECO:0000313" key="13">
    <source>
        <dbReference type="EMBL" id="SBT07158.1"/>
    </source>
</evidence>
<reference evidence="13 14" key="1">
    <citation type="submission" date="2016-06" db="EMBL/GenBank/DDBJ databases">
        <authorList>
            <person name="Kjaerup R.B."/>
            <person name="Dalgaard T.S."/>
            <person name="Juul-Madsen H.R."/>
        </authorList>
    </citation>
    <scope>NUCLEOTIDE SEQUENCE [LARGE SCALE GENOMIC DNA]</scope>
    <source>
        <strain evidence="13">3</strain>
    </source>
</reference>
<evidence type="ECO:0000256" key="11">
    <source>
        <dbReference type="SAM" id="SignalP"/>
    </source>
</evidence>
<protein>
    <submittedName>
        <fullName evidence="13">Porin Gram-negative type</fullName>
    </submittedName>
</protein>
<dbReference type="PRINTS" id="PR00184">
    <property type="entry name" value="NEISSPPORIN"/>
</dbReference>
<keyword evidence="14" id="KW-1185">Reference proteome</keyword>
<gene>
    <name evidence="13" type="ORF">ACCAA_400027</name>
</gene>
<evidence type="ECO:0000256" key="6">
    <source>
        <dbReference type="ARBA" id="ARBA00022729"/>
    </source>
</evidence>
<name>A0A1A8XT88_9PROT</name>
<keyword evidence="3" id="KW-0813">Transport</keyword>
<dbReference type="AlphaFoldDB" id="A0A1A8XT88"/>
<dbReference type="PANTHER" id="PTHR34501:SF9">
    <property type="entry name" value="MAJOR OUTER MEMBRANE PROTEIN P.IA"/>
    <property type="match status" value="1"/>
</dbReference>
<keyword evidence="10" id="KW-0998">Cell outer membrane</keyword>
<evidence type="ECO:0000313" key="14">
    <source>
        <dbReference type="Proteomes" id="UP000199169"/>
    </source>
</evidence>
<feature type="signal peptide" evidence="11">
    <location>
        <begin position="1"/>
        <end position="20"/>
    </location>
</feature>
<dbReference type="EMBL" id="FLQX01000117">
    <property type="protein sequence ID" value="SBT07158.1"/>
    <property type="molecule type" value="Genomic_DNA"/>
</dbReference>
<dbReference type="PANTHER" id="PTHR34501">
    <property type="entry name" value="PROTEIN YDDL-RELATED"/>
    <property type="match status" value="1"/>
</dbReference>
<dbReference type="GO" id="GO:0006811">
    <property type="term" value="P:monoatomic ion transport"/>
    <property type="evidence" value="ECO:0007669"/>
    <property type="project" value="UniProtKB-KW"/>
</dbReference>
<evidence type="ECO:0000256" key="10">
    <source>
        <dbReference type="ARBA" id="ARBA00023237"/>
    </source>
</evidence>
<keyword evidence="5" id="KW-0812">Transmembrane</keyword>
<feature type="domain" description="Porin" evidence="12">
    <location>
        <begin position="7"/>
        <end position="366"/>
    </location>
</feature>
<accession>A0A1A8XT88</accession>
<dbReference type="GO" id="GO:0009279">
    <property type="term" value="C:cell outer membrane"/>
    <property type="evidence" value="ECO:0007669"/>
    <property type="project" value="UniProtKB-SubCell"/>
</dbReference>
<evidence type="ECO:0000256" key="5">
    <source>
        <dbReference type="ARBA" id="ARBA00022692"/>
    </source>
</evidence>
<feature type="chain" id="PRO_5008381702" evidence="11">
    <location>
        <begin position="21"/>
        <end position="404"/>
    </location>
</feature>
<evidence type="ECO:0000256" key="4">
    <source>
        <dbReference type="ARBA" id="ARBA00022452"/>
    </source>
</evidence>
<organism evidence="13 14">
    <name type="scientific">Candidatus Accumulibacter aalborgensis</name>
    <dbReference type="NCBI Taxonomy" id="1860102"/>
    <lineage>
        <taxon>Bacteria</taxon>
        <taxon>Pseudomonadati</taxon>
        <taxon>Pseudomonadota</taxon>
        <taxon>Betaproteobacteria</taxon>
        <taxon>Candidatus Accumulibacter</taxon>
    </lineage>
</organism>
<keyword evidence="7" id="KW-0406">Ion transport</keyword>
<evidence type="ECO:0000259" key="12">
    <source>
        <dbReference type="Pfam" id="PF13609"/>
    </source>
</evidence>
<dbReference type="GO" id="GO:0015288">
    <property type="term" value="F:porin activity"/>
    <property type="evidence" value="ECO:0007669"/>
    <property type="project" value="UniProtKB-KW"/>
</dbReference>
<evidence type="ECO:0000256" key="3">
    <source>
        <dbReference type="ARBA" id="ARBA00022448"/>
    </source>
</evidence>
<dbReference type="RefSeq" id="WP_186407548.1">
    <property type="nucleotide sequence ID" value="NZ_FLQX01000117.1"/>
</dbReference>
<evidence type="ECO:0000256" key="7">
    <source>
        <dbReference type="ARBA" id="ARBA00023065"/>
    </source>
</evidence>
<evidence type="ECO:0000256" key="2">
    <source>
        <dbReference type="ARBA" id="ARBA00011233"/>
    </source>
</evidence>
<dbReference type="Gene3D" id="2.40.160.10">
    <property type="entry name" value="Porin"/>
    <property type="match status" value="1"/>
</dbReference>
<comment type="subcellular location">
    <subcellularLocation>
        <location evidence="1">Cell outer membrane</location>
        <topology evidence="1">Multi-pass membrane protein</topology>
    </subcellularLocation>
</comment>
<dbReference type="InterPro" id="IPR033900">
    <property type="entry name" value="Gram_neg_porin_domain"/>
</dbReference>